<reference evidence="1 2" key="1">
    <citation type="journal article" date="2021" name="Int. J. Syst. Evol. Microbiol.">
        <title>Amazonocrinis nigriterrae gen. nov., sp. nov., Atlanticothrix silvestris gen. nov., sp. nov. and Dendronalium phyllosphericum gen. nov., sp. nov., nostocacean cyanobacteria from Brazilian environments.</title>
        <authorList>
            <person name="Alvarenga D.O."/>
            <person name="Andreote A.P.D."/>
            <person name="Branco L.H.Z."/>
            <person name="Delbaje E."/>
            <person name="Cruz R.B."/>
            <person name="Varani A.M."/>
            <person name="Fiore M.F."/>
        </authorList>
    </citation>
    <scope>NUCLEOTIDE SEQUENCE [LARGE SCALE GENOMIC DNA]</scope>
    <source>
        <strain evidence="1 2">CENA67</strain>
    </source>
</reference>
<accession>A0A8J7L6T5</accession>
<sequence length="51" mass="5523">MRISCANAITKVFLIIASDRSGLSTEERFDFLEIPNSGSSGVGDRLLNIAH</sequence>
<name>A0A8J7L6T5_9NOST</name>
<organism evidence="1 2">
    <name type="scientific">Amazonocrinis nigriterrae CENA67</name>
    <dbReference type="NCBI Taxonomy" id="2794033"/>
    <lineage>
        <taxon>Bacteria</taxon>
        <taxon>Bacillati</taxon>
        <taxon>Cyanobacteriota</taxon>
        <taxon>Cyanophyceae</taxon>
        <taxon>Nostocales</taxon>
        <taxon>Nostocaceae</taxon>
        <taxon>Amazonocrinis</taxon>
        <taxon>Amazonocrinis nigriterrae</taxon>
    </lineage>
</organism>
<dbReference type="EMBL" id="JAECZC010000007">
    <property type="protein sequence ID" value="MBH8561623.1"/>
    <property type="molecule type" value="Genomic_DNA"/>
</dbReference>
<proteinExistence type="predicted"/>
<keyword evidence="2" id="KW-1185">Reference proteome</keyword>
<protein>
    <submittedName>
        <fullName evidence="1">Uncharacterized protein</fullName>
    </submittedName>
</protein>
<gene>
    <name evidence="1" type="ORF">I8748_05425</name>
</gene>
<dbReference type="AlphaFoldDB" id="A0A8J7L6T5"/>
<dbReference type="RefSeq" id="WP_198123629.1">
    <property type="nucleotide sequence ID" value="NZ_JAECZC010000007.1"/>
</dbReference>
<comment type="caution">
    <text evidence="1">The sequence shown here is derived from an EMBL/GenBank/DDBJ whole genome shotgun (WGS) entry which is preliminary data.</text>
</comment>
<evidence type="ECO:0000313" key="2">
    <source>
        <dbReference type="Proteomes" id="UP000632766"/>
    </source>
</evidence>
<evidence type="ECO:0000313" key="1">
    <source>
        <dbReference type="EMBL" id="MBH8561623.1"/>
    </source>
</evidence>
<dbReference type="Proteomes" id="UP000632766">
    <property type="component" value="Unassembled WGS sequence"/>
</dbReference>